<dbReference type="RefSeq" id="WP_015691172.1">
    <property type="nucleotide sequence ID" value="NC_016940.1"/>
</dbReference>
<feature type="transmembrane region" description="Helical" evidence="1">
    <location>
        <begin position="102"/>
        <end position="123"/>
    </location>
</feature>
<accession>H6L1Y1</accession>
<keyword evidence="3" id="KW-1185">Reference proteome</keyword>
<keyword evidence="1" id="KW-0812">Transmembrane</keyword>
<name>H6L1Y1_SAPGL</name>
<reference evidence="2 3" key="1">
    <citation type="journal article" date="2012" name="Stand. Genomic Sci.">
        <title>Complete genome sequencing and analysis of Saprospira grandis str. Lewin, a predatory marine bacterium.</title>
        <authorList>
            <person name="Saw J.H."/>
            <person name="Yuryev A."/>
            <person name="Kanbe M."/>
            <person name="Hou S."/>
            <person name="Young A.G."/>
            <person name="Aizawa S."/>
            <person name="Alam M."/>
        </authorList>
    </citation>
    <scope>NUCLEOTIDE SEQUENCE [LARGE SCALE GENOMIC DNA]</scope>
    <source>
        <strain evidence="2 3">Lewin</strain>
    </source>
</reference>
<evidence type="ECO:0000256" key="1">
    <source>
        <dbReference type="SAM" id="Phobius"/>
    </source>
</evidence>
<dbReference type="Proteomes" id="UP000007519">
    <property type="component" value="Chromosome"/>
</dbReference>
<keyword evidence="1" id="KW-0472">Membrane</keyword>
<sequence>MLHAPIKRTAYPWAKPAFYVFAVLYLLGFCLPAYHIHPLVELLIRERFALPMPADSLWGYQVPIYFLKQMVDSPLLLLANMANFIVLFMFAYQLIRPLGAYILLKNALVILMLVGTVIWPLLLRTGFDWGYYLWALGALGMSFCFLSQPLNQSKDTALENTDILDADYFSS</sequence>
<dbReference type="HOGENOM" id="CLU_1561804_0_0_10"/>
<keyword evidence="1" id="KW-1133">Transmembrane helix</keyword>
<dbReference type="EMBL" id="CP002831">
    <property type="protein sequence ID" value="AFC23518.1"/>
    <property type="molecule type" value="Genomic_DNA"/>
</dbReference>
<feature type="transmembrane region" description="Helical" evidence="1">
    <location>
        <begin position="129"/>
        <end position="146"/>
    </location>
</feature>
<organism evidence="2 3">
    <name type="scientific">Saprospira grandis (strain Lewin)</name>
    <dbReference type="NCBI Taxonomy" id="984262"/>
    <lineage>
        <taxon>Bacteria</taxon>
        <taxon>Pseudomonadati</taxon>
        <taxon>Bacteroidota</taxon>
        <taxon>Saprospiria</taxon>
        <taxon>Saprospirales</taxon>
        <taxon>Saprospiraceae</taxon>
        <taxon>Saprospira</taxon>
    </lineage>
</organism>
<dbReference type="AlphaFoldDB" id="H6L1Y1"/>
<evidence type="ECO:0000313" key="2">
    <source>
        <dbReference type="EMBL" id="AFC23518.1"/>
    </source>
</evidence>
<dbReference type="KEGG" id="sgn:SGRA_0780"/>
<protein>
    <submittedName>
        <fullName evidence="2">Uncharacterized protein</fullName>
    </submittedName>
</protein>
<feature type="transmembrane region" description="Helical" evidence="1">
    <location>
        <begin position="75"/>
        <end position="95"/>
    </location>
</feature>
<gene>
    <name evidence="2" type="ordered locus">SGRA_0780</name>
</gene>
<feature type="transmembrane region" description="Helical" evidence="1">
    <location>
        <begin position="17"/>
        <end position="36"/>
    </location>
</feature>
<evidence type="ECO:0000313" key="3">
    <source>
        <dbReference type="Proteomes" id="UP000007519"/>
    </source>
</evidence>
<dbReference type="OrthoDB" id="9822017at2"/>
<proteinExistence type="predicted"/>